<reference evidence="2 3" key="1">
    <citation type="submission" date="2019-09" db="EMBL/GenBank/DDBJ databases">
        <title>Draft genome of the ectomycorrhizal ascomycete Sphaerosporella brunnea.</title>
        <authorList>
            <consortium name="DOE Joint Genome Institute"/>
            <person name="Benucci G.M."/>
            <person name="Marozzi G."/>
            <person name="Antonielli L."/>
            <person name="Sanchez S."/>
            <person name="Marco P."/>
            <person name="Wang X."/>
            <person name="Falini L.B."/>
            <person name="Barry K."/>
            <person name="Haridas S."/>
            <person name="Lipzen A."/>
            <person name="Labutti K."/>
            <person name="Grigoriev I.V."/>
            <person name="Murat C."/>
            <person name="Martin F."/>
            <person name="Albertini E."/>
            <person name="Donnini D."/>
            <person name="Bonito G."/>
        </authorList>
    </citation>
    <scope>NUCLEOTIDE SEQUENCE [LARGE SCALE GENOMIC DNA]</scope>
    <source>
        <strain evidence="2 3">Sb_GMNB300</strain>
    </source>
</reference>
<feature type="region of interest" description="Disordered" evidence="1">
    <location>
        <begin position="128"/>
        <end position="185"/>
    </location>
</feature>
<sequence>MPDTRARTTKRARSTEDAQPSKKMRAAAVRLPLYKDHNWMCEHLGIPPRDKLASLIIRREVQDLCKQHGFELTRKYSTWGAKAMRRLVNTVTAQLNADPRRKKVIPTAAVDALVHRLCLDNVRNMRVAQEKKSKGDSYDDEEDPNSKDEEGVHTSSDEDTPAAPTEPPYAQQKAVETDMDNEDGQDEKEFRHFGAGKWSVNESHTEIDEQLSNLATDMTNGDLNGETRLAEAHDHEMRLPPSVRAKCDDETRRVDNGRESRSCERNPGPKPLSPAATVPEDAVHISLPQTSQCAPKPLSPVKMPLLPVGAKFNDDIRSMNNGCESRPGAPSPGPKPLSPAATVPEDAVDISLPQTSQCTPKPLSPVKTPLLPVGAQFNDDIRSMNNGCESRPGAPNPGPEPLSPAATVPEDAVHISPPQTSQRAPKQLSPVKMPLLPVGAKFNDDIRSMNNGCESRPGAPSPGPEPLSPPATVPEDALHISLPQTSQCAPKPLSPVKMPLLPVGAKFNDDIRSMNNGCESRPGAPNPGLEPLSPAATVPEDAVDISLPQTSQCAPKPLSPVKMPLLPVGAKFNDDIRSMNNGCESRPGAPNPGPEPLSPPATVPEDAVHISLATTSQCDTRTSILVHFGNESPSNPPVVIPRARPWHMLYLSMTRRVPCNFLHVRLGAIVPETTEMVYLDSERAWKRLTGRREVVRLILVLVPRIEDISLPQASQYDTLNSILVHFGNESPSNPPVVIPRAQPFINLYLSMSERVPSNDEPFRLGAIVPATTEMVYLDTEEAWERLTSRLEVVRLMLLLMPHTE</sequence>
<evidence type="ECO:0000313" key="3">
    <source>
        <dbReference type="Proteomes" id="UP000326924"/>
    </source>
</evidence>
<evidence type="ECO:0000256" key="1">
    <source>
        <dbReference type="SAM" id="MobiDB-lite"/>
    </source>
</evidence>
<feature type="compositionally biased region" description="Basic and acidic residues" evidence="1">
    <location>
        <begin position="144"/>
        <end position="156"/>
    </location>
</feature>
<feature type="compositionally biased region" description="Basic and acidic residues" evidence="1">
    <location>
        <begin position="245"/>
        <end position="264"/>
    </location>
</feature>
<gene>
    <name evidence="2" type="ORF">FN846DRAFT_986794</name>
</gene>
<feature type="region of interest" description="Disordered" evidence="1">
    <location>
        <begin position="577"/>
        <end position="603"/>
    </location>
</feature>
<keyword evidence="3" id="KW-1185">Reference proteome</keyword>
<protein>
    <submittedName>
        <fullName evidence="2">Uncharacterized protein</fullName>
    </submittedName>
</protein>
<feature type="region of interest" description="Disordered" evidence="1">
    <location>
        <begin position="231"/>
        <end position="495"/>
    </location>
</feature>
<proteinExistence type="predicted"/>
<dbReference type="Proteomes" id="UP000326924">
    <property type="component" value="Unassembled WGS sequence"/>
</dbReference>
<comment type="caution">
    <text evidence="2">The sequence shown here is derived from an EMBL/GenBank/DDBJ whole genome shotgun (WGS) entry which is preliminary data.</text>
</comment>
<organism evidence="2 3">
    <name type="scientific">Sphaerosporella brunnea</name>
    <dbReference type="NCBI Taxonomy" id="1250544"/>
    <lineage>
        <taxon>Eukaryota</taxon>
        <taxon>Fungi</taxon>
        <taxon>Dikarya</taxon>
        <taxon>Ascomycota</taxon>
        <taxon>Pezizomycotina</taxon>
        <taxon>Pezizomycetes</taxon>
        <taxon>Pezizales</taxon>
        <taxon>Pyronemataceae</taxon>
        <taxon>Sphaerosporella</taxon>
    </lineage>
</organism>
<feature type="compositionally biased region" description="Pro residues" evidence="1">
    <location>
        <begin position="589"/>
        <end position="602"/>
    </location>
</feature>
<name>A0A5J5ESI0_9PEZI</name>
<dbReference type="EMBL" id="VXIS01000131">
    <property type="protein sequence ID" value="KAA8902540.1"/>
    <property type="molecule type" value="Genomic_DNA"/>
</dbReference>
<feature type="compositionally biased region" description="Basic and acidic residues" evidence="1">
    <location>
        <begin position="128"/>
        <end position="137"/>
    </location>
</feature>
<feature type="compositionally biased region" description="Pro residues" evidence="1">
    <location>
        <begin position="459"/>
        <end position="472"/>
    </location>
</feature>
<accession>A0A5J5ESI0</accession>
<evidence type="ECO:0000313" key="2">
    <source>
        <dbReference type="EMBL" id="KAA8902540.1"/>
    </source>
</evidence>
<feature type="region of interest" description="Disordered" evidence="1">
    <location>
        <begin position="1"/>
        <end position="24"/>
    </location>
</feature>
<dbReference type="InParanoid" id="A0A5J5ESI0"/>
<dbReference type="AlphaFoldDB" id="A0A5J5ESI0"/>